<evidence type="ECO:0000313" key="1">
    <source>
        <dbReference type="EMBL" id="KTW03149.1"/>
    </source>
</evidence>
<protein>
    <submittedName>
        <fullName evidence="1">Uncharacterized protein</fullName>
    </submittedName>
</protein>
<sequence>MGKQRPQRLGPCYAVWRESPKPTLGYAHGALFSRTEASINFDLRYEDLQLILKGANIIAMLTKLQVTHRAPPNSCPTAPF</sequence>
<comment type="caution">
    <text evidence="1">The sequence shown here is derived from an EMBL/GenBank/DDBJ whole genome shotgun (WGS) entry which is preliminary data.</text>
</comment>
<dbReference type="Proteomes" id="UP000074072">
    <property type="component" value="Unassembled WGS sequence"/>
</dbReference>
<dbReference type="PATRIC" id="fig|33051.4.peg.1866"/>
<organism evidence="1 2">
    <name type="scientific">Sphingomonas sanguinis</name>
    <dbReference type="NCBI Taxonomy" id="33051"/>
    <lineage>
        <taxon>Bacteria</taxon>
        <taxon>Pseudomonadati</taxon>
        <taxon>Pseudomonadota</taxon>
        <taxon>Alphaproteobacteria</taxon>
        <taxon>Sphingomonadales</taxon>
        <taxon>Sphingomonadaceae</taxon>
        <taxon>Sphingomonas</taxon>
    </lineage>
</organism>
<dbReference type="AlphaFoldDB" id="A0A147J2X7"/>
<accession>A0A147J2X7</accession>
<reference evidence="1 2" key="1">
    <citation type="journal article" date="2016" name="Front. Microbiol.">
        <title>Genomic Resource of Rice Seed Associated Bacteria.</title>
        <authorList>
            <person name="Midha S."/>
            <person name="Bansal K."/>
            <person name="Sharma S."/>
            <person name="Kumar N."/>
            <person name="Patil P.P."/>
            <person name="Chaudhry V."/>
            <person name="Patil P.B."/>
        </authorList>
    </citation>
    <scope>NUCLEOTIDE SEQUENCE [LARGE SCALE GENOMIC DNA]</scope>
    <source>
        <strain evidence="1 2">SB4</strain>
    </source>
</reference>
<evidence type="ECO:0000313" key="2">
    <source>
        <dbReference type="Proteomes" id="UP000074072"/>
    </source>
</evidence>
<name>A0A147J2X7_9SPHN</name>
<gene>
    <name evidence="1" type="ORF">SB4_01175</name>
</gene>
<proteinExistence type="predicted"/>
<dbReference type="EMBL" id="LDTE01000003">
    <property type="protein sequence ID" value="KTW03149.1"/>
    <property type="molecule type" value="Genomic_DNA"/>
</dbReference>